<evidence type="ECO:0000256" key="1">
    <source>
        <dbReference type="SAM" id="Phobius"/>
    </source>
</evidence>
<keyword evidence="1" id="KW-0812">Transmembrane</keyword>
<feature type="transmembrane region" description="Helical" evidence="1">
    <location>
        <begin position="12"/>
        <end position="29"/>
    </location>
</feature>
<evidence type="ECO:0008006" key="4">
    <source>
        <dbReference type="Google" id="ProtNLM"/>
    </source>
</evidence>
<protein>
    <recommendedName>
        <fullName evidence="4">FUN14 family protein</fullName>
    </recommendedName>
</protein>
<dbReference type="Proteomes" id="UP000001567">
    <property type="component" value="Chromosome"/>
</dbReference>
<sequence length="100" mass="10645">MAELRSSVLEQIAAVVGPFVVGLLVGIVAKRLLSAALFLIALFIVLAALGYMTPDQVSAFLQQMGYAAKEAVSYAMRIKELVPYSSAAFLLGLIIGLWKG</sequence>
<proteinExistence type="predicted"/>
<dbReference type="AlphaFoldDB" id="A4WH84"/>
<organism evidence="2 3">
    <name type="scientific">Pyrobaculum arsenaticum (strain DSM 13514 / JCM 11321 / PZ6)</name>
    <dbReference type="NCBI Taxonomy" id="340102"/>
    <lineage>
        <taxon>Archaea</taxon>
        <taxon>Thermoproteota</taxon>
        <taxon>Thermoprotei</taxon>
        <taxon>Thermoproteales</taxon>
        <taxon>Thermoproteaceae</taxon>
        <taxon>Pyrobaculum</taxon>
    </lineage>
</organism>
<feature type="transmembrane region" description="Helical" evidence="1">
    <location>
        <begin position="81"/>
        <end position="98"/>
    </location>
</feature>
<accession>A4WH84</accession>
<reference evidence="2 3" key="1">
    <citation type="submission" date="2007-04" db="EMBL/GenBank/DDBJ databases">
        <title>Complete sequence of Pyrobaculum arsenaticum DSM 13514.</title>
        <authorList>
            <consortium name="US DOE Joint Genome Institute"/>
            <person name="Copeland A."/>
            <person name="Lucas S."/>
            <person name="Lapidus A."/>
            <person name="Barry K."/>
            <person name="Glavina del Rio T."/>
            <person name="Dalin E."/>
            <person name="Tice H."/>
            <person name="Pitluck S."/>
            <person name="Chain P."/>
            <person name="Malfatti S."/>
            <person name="Shin M."/>
            <person name="Vergez L."/>
            <person name="Schmutz J."/>
            <person name="Larimer F."/>
            <person name="Land M."/>
            <person name="Hauser L."/>
            <person name="Kyrpides N."/>
            <person name="Mikhailova N."/>
            <person name="Cozen A.E."/>
            <person name="Fitz-Gibbon S.T."/>
            <person name="House C.H."/>
            <person name="Saltikov C."/>
            <person name="Lowe T.M."/>
            <person name="Richardson P."/>
        </authorList>
    </citation>
    <scope>NUCLEOTIDE SEQUENCE [LARGE SCALE GENOMIC DNA]</scope>
    <source>
        <strain evidence="3">ATCC 700994 / DSM 13514 / JCM 11321 / PZ6</strain>
    </source>
</reference>
<dbReference type="EMBL" id="CP000660">
    <property type="protein sequence ID" value="ABP49751.1"/>
    <property type="molecule type" value="Genomic_DNA"/>
</dbReference>
<evidence type="ECO:0000313" key="3">
    <source>
        <dbReference type="Proteomes" id="UP000001567"/>
    </source>
</evidence>
<dbReference type="KEGG" id="pas:Pars_0136"/>
<name>A4WH84_PYRAR</name>
<keyword evidence="1" id="KW-1133">Transmembrane helix</keyword>
<gene>
    <name evidence="2" type="ordered locus">Pars_0136</name>
</gene>
<dbReference type="HOGENOM" id="CLU_181239_0_0_2"/>
<dbReference type="STRING" id="340102.Pars_0136"/>
<evidence type="ECO:0000313" key="2">
    <source>
        <dbReference type="EMBL" id="ABP49751.1"/>
    </source>
</evidence>
<keyword evidence="1" id="KW-0472">Membrane</keyword>
<feature type="transmembrane region" description="Helical" evidence="1">
    <location>
        <begin position="36"/>
        <end position="54"/>
    </location>
</feature>